<dbReference type="WBParaSite" id="GPLIN_001548900">
    <property type="protein sequence ID" value="GPLIN_001548900"/>
    <property type="gene ID" value="GPLIN_001548900"/>
</dbReference>
<accession>A0A183CRI1</accession>
<feature type="region of interest" description="Disordered" evidence="1">
    <location>
        <begin position="1"/>
        <end position="28"/>
    </location>
</feature>
<keyword evidence="2" id="KW-1185">Reference proteome</keyword>
<dbReference type="AlphaFoldDB" id="A0A183CRI1"/>
<sequence length="83" mass="9025">MRSDVTLDRDSRRPFGGGPTFAESEGNGPKCRRKIDIGLSPLCIVTTKTICDLLIENGAEVDHQTSNGQTPMFCACIRGNLEI</sequence>
<dbReference type="Pfam" id="PF13637">
    <property type="entry name" value="Ank_4"/>
    <property type="match status" value="1"/>
</dbReference>
<dbReference type="SUPFAM" id="SSF48403">
    <property type="entry name" value="Ankyrin repeat"/>
    <property type="match status" value="1"/>
</dbReference>
<evidence type="ECO:0000256" key="1">
    <source>
        <dbReference type="SAM" id="MobiDB-lite"/>
    </source>
</evidence>
<reference evidence="2" key="1">
    <citation type="submission" date="2014-05" db="EMBL/GenBank/DDBJ databases">
        <title>The genome and life-stage specific transcriptomes of Globodera pallida elucidate key aspects of plant parasitism by a cyst nematode.</title>
        <authorList>
            <person name="Cotton J.A."/>
            <person name="Lilley C.J."/>
            <person name="Jones L.M."/>
            <person name="Kikuchi T."/>
            <person name="Reid A.J."/>
            <person name="Thorpe P."/>
            <person name="Tsai I.J."/>
            <person name="Beasley H."/>
            <person name="Blok V."/>
            <person name="Cock P.J.A."/>
            <person name="Van den Akker S.E."/>
            <person name="Holroyd N."/>
            <person name="Hunt M."/>
            <person name="Mantelin S."/>
            <person name="Naghra H."/>
            <person name="Pain A."/>
            <person name="Palomares-Rius J.E."/>
            <person name="Zarowiecki M."/>
            <person name="Berriman M."/>
            <person name="Jones J.T."/>
            <person name="Urwin P.E."/>
        </authorList>
    </citation>
    <scope>NUCLEOTIDE SEQUENCE [LARGE SCALE GENOMIC DNA]</scope>
    <source>
        <strain evidence="2">Lindley</strain>
    </source>
</reference>
<evidence type="ECO:0000313" key="3">
    <source>
        <dbReference type="WBParaSite" id="GPLIN_001548900"/>
    </source>
</evidence>
<dbReference type="Gene3D" id="1.25.40.20">
    <property type="entry name" value="Ankyrin repeat-containing domain"/>
    <property type="match status" value="1"/>
</dbReference>
<dbReference type="Proteomes" id="UP000050741">
    <property type="component" value="Unassembled WGS sequence"/>
</dbReference>
<protein>
    <submittedName>
        <fullName evidence="3">ANK_REP_REGION domain-containing protein</fullName>
    </submittedName>
</protein>
<name>A0A183CRI1_GLOPA</name>
<evidence type="ECO:0000313" key="2">
    <source>
        <dbReference type="Proteomes" id="UP000050741"/>
    </source>
</evidence>
<feature type="compositionally biased region" description="Basic and acidic residues" evidence="1">
    <location>
        <begin position="1"/>
        <end position="13"/>
    </location>
</feature>
<proteinExistence type="predicted"/>
<reference evidence="3" key="2">
    <citation type="submission" date="2016-06" db="UniProtKB">
        <authorList>
            <consortium name="WormBaseParasite"/>
        </authorList>
    </citation>
    <scope>IDENTIFICATION</scope>
</reference>
<organism evidence="2 3">
    <name type="scientific">Globodera pallida</name>
    <name type="common">Potato cyst nematode worm</name>
    <name type="synonym">Heterodera pallida</name>
    <dbReference type="NCBI Taxonomy" id="36090"/>
    <lineage>
        <taxon>Eukaryota</taxon>
        <taxon>Metazoa</taxon>
        <taxon>Ecdysozoa</taxon>
        <taxon>Nematoda</taxon>
        <taxon>Chromadorea</taxon>
        <taxon>Rhabditida</taxon>
        <taxon>Tylenchina</taxon>
        <taxon>Tylenchomorpha</taxon>
        <taxon>Tylenchoidea</taxon>
        <taxon>Heteroderidae</taxon>
        <taxon>Heteroderinae</taxon>
        <taxon>Globodera</taxon>
    </lineage>
</organism>
<dbReference type="InterPro" id="IPR036770">
    <property type="entry name" value="Ankyrin_rpt-contain_sf"/>
</dbReference>
<dbReference type="InterPro" id="IPR002110">
    <property type="entry name" value="Ankyrin_rpt"/>
</dbReference>